<reference evidence="2 3" key="1">
    <citation type="submission" date="2015-07" db="EMBL/GenBank/DDBJ databases">
        <authorList>
            <person name="Noorani M."/>
        </authorList>
    </citation>
    <scope>NUCLEOTIDE SEQUENCE [LARGE SCALE GENOMIC DNA]</scope>
    <source>
        <strain evidence="2">BBA 69670</strain>
    </source>
</reference>
<name>A0A0K6GAV6_9AGAM</name>
<organism evidence="2 3">
    <name type="scientific">Rhizoctonia solani</name>
    <dbReference type="NCBI Taxonomy" id="456999"/>
    <lineage>
        <taxon>Eukaryota</taxon>
        <taxon>Fungi</taxon>
        <taxon>Dikarya</taxon>
        <taxon>Basidiomycota</taxon>
        <taxon>Agaricomycotina</taxon>
        <taxon>Agaricomycetes</taxon>
        <taxon>Cantharellales</taxon>
        <taxon>Ceratobasidiaceae</taxon>
        <taxon>Rhizoctonia</taxon>
    </lineage>
</organism>
<protein>
    <submittedName>
        <fullName evidence="2">Uncharacterized protein</fullName>
    </submittedName>
</protein>
<dbReference type="AlphaFoldDB" id="A0A0K6GAV6"/>
<feature type="signal peptide" evidence="1">
    <location>
        <begin position="1"/>
        <end position="22"/>
    </location>
</feature>
<accession>A0A0K6GAV6</accession>
<dbReference type="EMBL" id="CYGV01001605">
    <property type="protein sequence ID" value="CUA75762.1"/>
    <property type="molecule type" value="Genomic_DNA"/>
</dbReference>
<evidence type="ECO:0000256" key="1">
    <source>
        <dbReference type="SAM" id="SignalP"/>
    </source>
</evidence>
<keyword evidence="3" id="KW-1185">Reference proteome</keyword>
<feature type="chain" id="PRO_5005502741" evidence="1">
    <location>
        <begin position="23"/>
        <end position="131"/>
    </location>
</feature>
<gene>
    <name evidence="2" type="ORF">RSOLAG22IIIB_11973</name>
</gene>
<evidence type="ECO:0000313" key="3">
    <source>
        <dbReference type="Proteomes" id="UP000044841"/>
    </source>
</evidence>
<keyword evidence="1" id="KW-0732">Signal</keyword>
<dbReference type="Proteomes" id="UP000044841">
    <property type="component" value="Unassembled WGS sequence"/>
</dbReference>
<evidence type="ECO:0000313" key="2">
    <source>
        <dbReference type="EMBL" id="CUA75762.1"/>
    </source>
</evidence>
<proteinExistence type="predicted"/>
<sequence>MQLIKTSAIIVVCAYMGVAVKASPPTTAARTTGYTGPRIDLVPKPNTNGRCERGTWLYKTQYCLPTQPYRFFKSITWRTPKGIKCPRRSYWYGVGQFCAPKTFRDVDYLGNCPFGYGWRASFRVCEAAGHT</sequence>